<feature type="region of interest" description="Disordered" evidence="2">
    <location>
        <begin position="144"/>
        <end position="168"/>
    </location>
</feature>
<evidence type="ECO:0000313" key="4">
    <source>
        <dbReference type="Proteomes" id="UP001146793"/>
    </source>
</evidence>
<accession>A0AAV8A8A7</accession>
<feature type="region of interest" description="Disordered" evidence="2">
    <location>
        <begin position="349"/>
        <end position="401"/>
    </location>
</feature>
<gene>
    <name evidence="3" type="ORF">M0812_06642</name>
</gene>
<comment type="caution">
    <text evidence="3">The sequence shown here is derived from an EMBL/GenBank/DDBJ whole genome shotgun (WGS) entry which is preliminary data.</text>
</comment>
<feature type="coiled-coil region" evidence="1">
    <location>
        <begin position="300"/>
        <end position="341"/>
    </location>
</feature>
<evidence type="ECO:0000313" key="3">
    <source>
        <dbReference type="EMBL" id="KAJ3450464.1"/>
    </source>
</evidence>
<name>A0AAV8A8A7_9EUKA</name>
<organism evidence="3 4">
    <name type="scientific">Anaeramoeba flamelloides</name>
    <dbReference type="NCBI Taxonomy" id="1746091"/>
    <lineage>
        <taxon>Eukaryota</taxon>
        <taxon>Metamonada</taxon>
        <taxon>Anaeramoebidae</taxon>
        <taxon>Anaeramoeba</taxon>
    </lineage>
</organism>
<evidence type="ECO:0000256" key="2">
    <source>
        <dbReference type="SAM" id="MobiDB-lite"/>
    </source>
</evidence>
<dbReference type="EMBL" id="JANTQA010000012">
    <property type="protein sequence ID" value="KAJ3450464.1"/>
    <property type="molecule type" value="Genomic_DNA"/>
</dbReference>
<protein>
    <submittedName>
        <fullName evidence="3">Uncharacterized protein</fullName>
    </submittedName>
</protein>
<reference evidence="3" key="1">
    <citation type="submission" date="2022-08" db="EMBL/GenBank/DDBJ databases">
        <title>Novel sulphate-reducing endosymbionts in the free-living metamonad Anaeramoeba.</title>
        <authorList>
            <person name="Jerlstrom-Hultqvist J."/>
            <person name="Cepicka I."/>
            <person name="Gallot-Lavallee L."/>
            <person name="Salas-Leiva D."/>
            <person name="Curtis B.A."/>
            <person name="Zahonova K."/>
            <person name="Pipaliya S."/>
            <person name="Dacks J."/>
            <person name="Roger A.J."/>
        </authorList>
    </citation>
    <scope>NUCLEOTIDE SEQUENCE</scope>
    <source>
        <strain evidence="3">Busselton2</strain>
    </source>
</reference>
<sequence>MTNSTQSDQSFSKTNNNCEFLDVKLLNENNCLEKLESIQEEELVCKLLLQDLTRSLALIEKYKNGINYMEEENLKIYKANQQLNEENEILTLFSKRGLKKNENLKAQLNKKEEELKETENLIQKKEQEMDSNCSMIQKKQKKKAKLGKEKQVSKEKKNQTEVRLVESEKQKKTLTESLNEKLDPEQDEELKEIREHLDNLKHQLSLKNKKIEEIKQLNGQISESIISELPEQEIGFNIEILENTKNKIDQTISELEEKEDLEIKLRQRNVKLTNSIVGQMDNQVLKENSDVMFSFKEQEIEETNSLIEEKHEEKLQLQENLNLLKSRNRELEFQIIELESERVLKTSNYSQNYNSSNKHNKQTSRFRFDKRIVGKLAQNRKKISSNYQRSSKNKHNKENYN</sequence>
<proteinExistence type="predicted"/>
<dbReference type="AlphaFoldDB" id="A0AAV8A8A7"/>
<evidence type="ECO:0000256" key="1">
    <source>
        <dbReference type="SAM" id="Coils"/>
    </source>
</evidence>
<feature type="compositionally biased region" description="Basic and acidic residues" evidence="2">
    <location>
        <begin position="146"/>
        <end position="168"/>
    </location>
</feature>
<keyword evidence="1" id="KW-0175">Coiled coil</keyword>
<dbReference type="Proteomes" id="UP001146793">
    <property type="component" value="Unassembled WGS sequence"/>
</dbReference>